<dbReference type="InterPro" id="IPR003439">
    <property type="entry name" value="ABC_transporter-like_ATP-bd"/>
</dbReference>
<dbReference type="InterPro" id="IPR017871">
    <property type="entry name" value="ABC_transporter-like_CS"/>
</dbReference>
<accession>A0A8J7MCY4</accession>
<keyword evidence="2" id="KW-0547">Nucleotide-binding</keyword>
<dbReference type="PANTHER" id="PTHR24220">
    <property type="entry name" value="IMPORT ATP-BINDING PROTEIN"/>
    <property type="match status" value="1"/>
</dbReference>
<dbReference type="Pfam" id="PF00005">
    <property type="entry name" value="ABC_tran"/>
    <property type="match status" value="1"/>
</dbReference>
<name>A0A8J7MCY4_9BACT</name>
<reference evidence="6" key="1">
    <citation type="submission" date="2021-01" db="EMBL/GenBank/DDBJ databases">
        <title>Modified the classification status of verrucomicrobia.</title>
        <authorList>
            <person name="Feng X."/>
        </authorList>
    </citation>
    <scope>NUCLEOTIDE SEQUENCE</scope>
    <source>
        <strain evidence="6">_KCTC 22039</strain>
    </source>
</reference>
<dbReference type="PROSITE" id="PS00211">
    <property type="entry name" value="ABC_TRANSPORTER_1"/>
    <property type="match status" value="1"/>
</dbReference>
<dbReference type="SMART" id="SM00382">
    <property type="entry name" value="AAA"/>
    <property type="match status" value="1"/>
</dbReference>
<dbReference type="InterPro" id="IPR015854">
    <property type="entry name" value="ABC_transpr_LolD-like"/>
</dbReference>
<evidence type="ECO:0000256" key="3">
    <source>
        <dbReference type="ARBA" id="ARBA00022840"/>
    </source>
</evidence>
<dbReference type="SUPFAM" id="SSF52540">
    <property type="entry name" value="P-loop containing nucleoside triphosphate hydrolases"/>
    <property type="match status" value="1"/>
</dbReference>
<evidence type="ECO:0000256" key="2">
    <source>
        <dbReference type="ARBA" id="ARBA00022741"/>
    </source>
</evidence>
<proteinExistence type="inferred from homology"/>
<organism evidence="6 7">
    <name type="scientific">Persicirhabdus sediminis</name>
    <dbReference type="NCBI Taxonomy" id="454144"/>
    <lineage>
        <taxon>Bacteria</taxon>
        <taxon>Pseudomonadati</taxon>
        <taxon>Verrucomicrobiota</taxon>
        <taxon>Verrucomicrobiia</taxon>
        <taxon>Verrucomicrobiales</taxon>
        <taxon>Verrucomicrobiaceae</taxon>
        <taxon>Persicirhabdus</taxon>
    </lineage>
</organism>
<dbReference type="GO" id="GO:0016887">
    <property type="term" value="F:ATP hydrolysis activity"/>
    <property type="evidence" value="ECO:0007669"/>
    <property type="project" value="InterPro"/>
</dbReference>
<dbReference type="CDD" id="cd03255">
    <property type="entry name" value="ABC_MJ0796_LolCDE_FtsE"/>
    <property type="match status" value="1"/>
</dbReference>
<dbReference type="GO" id="GO:0022857">
    <property type="term" value="F:transmembrane transporter activity"/>
    <property type="evidence" value="ECO:0007669"/>
    <property type="project" value="TreeGrafter"/>
</dbReference>
<dbReference type="PROSITE" id="PS50893">
    <property type="entry name" value="ABC_TRANSPORTER_2"/>
    <property type="match status" value="1"/>
</dbReference>
<dbReference type="FunFam" id="3.40.50.300:FF:000032">
    <property type="entry name" value="Export ABC transporter ATP-binding protein"/>
    <property type="match status" value="1"/>
</dbReference>
<comment type="similarity">
    <text evidence="4">Belongs to the ABC transporter superfamily. Macrolide exporter (TC 3.A.1.122) family.</text>
</comment>
<dbReference type="EMBL" id="JAENIM010000034">
    <property type="protein sequence ID" value="MBK1790851.1"/>
    <property type="molecule type" value="Genomic_DNA"/>
</dbReference>
<gene>
    <name evidence="6" type="ORF">JIN82_06745</name>
</gene>
<dbReference type="GO" id="GO:0005524">
    <property type="term" value="F:ATP binding"/>
    <property type="evidence" value="ECO:0007669"/>
    <property type="project" value="UniProtKB-KW"/>
</dbReference>
<evidence type="ECO:0000259" key="5">
    <source>
        <dbReference type="PROSITE" id="PS50893"/>
    </source>
</evidence>
<comment type="caution">
    <text evidence="6">The sequence shown here is derived from an EMBL/GenBank/DDBJ whole genome shotgun (WGS) entry which is preliminary data.</text>
</comment>
<dbReference type="AlphaFoldDB" id="A0A8J7MCY4"/>
<evidence type="ECO:0000313" key="6">
    <source>
        <dbReference type="EMBL" id="MBK1790851.1"/>
    </source>
</evidence>
<evidence type="ECO:0000256" key="1">
    <source>
        <dbReference type="ARBA" id="ARBA00022448"/>
    </source>
</evidence>
<keyword evidence="3 6" id="KW-0067">ATP-binding</keyword>
<keyword evidence="1" id="KW-0813">Transport</keyword>
<dbReference type="GO" id="GO:0098796">
    <property type="term" value="C:membrane protein complex"/>
    <property type="evidence" value="ECO:0007669"/>
    <property type="project" value="UniProtKB-ARBA"/>
</dbReference>
<dbReference type="Gene3D" id="3.40.50.300">
    <property type="entry name" value="P-loop containing nucleotide triphosphate hydrolases"/>
    <property type="match status" value="1"/>
</dbReference>
<evidence type="ECO:0000313" key="7">
    <source>
        <dbReference type="Proteomes" id="UP000624703"/>
    </source>
</evidence>
<protein>
    <submittedName>
        <fullName evidence="6">ABC transporter ATP-binding protein</fullName>
    </submittedName>
</protein>
<feature type="domain" description="ABC transporter" evidence="5">
    <location>
        <begin position="8"/>
        <end position="245"/>
    </location>
</feature>
<evidence type="ECO:0000256" key="4">
    <source>
        <dbReference type="ARBA" id="ARBA00038388"/>
    </source>
</evidence>
<keyword evidence="7" id="KW-1185">Reference proteome</keyword>
<dbReference type="Proteomes" id="UP000624703">
    <property type="component" value="Unassembled WGS sequence"/>
</dbReference>
<dbReference type="InterPro" id="IPR027417">
    <property type="entry name" value="P-loop_NTPase"/>
</dbReference>
<dbReference type="InterPro" id="IPR017911">
    <property type="entry name" value="MacB-like_ATP-bd"/>
</dbReference>
<sequence>MSEKEICLEMRDVCKSYRQGIKRVEVLHEVSLTVKRGEFVAIMGPSGSGKSTLLNIAAGIDSPDKGSVAISGKNVCTSDEKLLSKIRQHQLGYIFQSYNLLPMLTLAQNVQLPLRLRGEKCPSDWLDSLLERLGLADRAGHFPDQLSGGEQQRAAIARALITEPSIILADEPSGNLDRAAADGLCSVLADLCASVECAVVMVTHEPIAASWCDSVRVLIDGKLNDNVYQPKGHDLDGLNDFYQSCLLSS</sequence>
<dbReference type="GO" id="GO:0005886">
    <property type="term" value="C:plasma membrane"/>
    <property type="evidence" value="ECO:0007669"/>
    <property type="project" value="TreeGrafter"/>
</dbReference>
<dbReference type="InterPro" id="IPR003593">
    <property type="entry name" value="AAA+_ATPase"/>
</dbReference>
<dbReference type="RefSeq" id="WP_200310875.1">
    <property type="nucleotide sequence ID" value="NZ_JAENIM010000034.1"/>
</dbReference>